<organism evidence="1 2">
    <name type="scientific">Neolewinella agarilytica</name>
    <dbReference type="NCBI Taxonomy" id="478744"/>
    <lineage>
        <taxon>Bacteria</taxon>
        <taxon>Pseudomonadati</taxon>
        <taxon>Bacteroidota</taxon>
        <taxon>Saprospiria</taxon>
        <taxon>Saprospirales</taxon>
        <taxon>Lewinellaceae</taxon>
        <taxon>Neolewinella</taxon>
    </lineage>
</organism>
<keyword evidence="2" id="KW-1185">Reference proteome</keyword>
<dbReference type="STRING" id="478744.SAMN05444359_12214"/>
<proteinExistence type="predicted"/>
<evidence type="ECO:0000313" key="1">
    <source>
        <dbReference type="EMBL" id="SER03304.1"/>
    </source>
</evidence>
<dbReference type="InParanoid" id="A0A1H9KVU2"/>
<dbReference type="PROSITE" id="PS51257">
    <property type="entry name" value="PROKAR_LIPOPROTEIN"/>
    <property type="match status" value="1"/>
</dbReference>
<gene>
    <name evidence="1" type="ORF">SAMN05444359_12214</name>
</gene>
<name>A0A1H9KVU2_9BACT</name>
<evidence type="ECO:0000313" key="2">
    <source>
        <dbReference type="Proteomes" id="UP000199021"/>
    </source>
</evidence>
<protein>
    <submittedName>
        <fullName evidence="1">Uncharacterized protein</fullName>
    </submittedName>
</protein>
<sequence length="188" mass="20557">MKQFFFLLTIVLFITSCGGDDDGDLGRITFIGRDAGWVIASINSDLGEKSSAAVAATSDEDIAMTGQTRAEVEQQFIDLTLAETSVDNCDRDDVLFFLDNGQMRIIQGAEVCPEAGDPTVLMGFNDNFYSSDLGATMLVIRSDDGVELETYTVEELNASTFSLRTTRTFSNLLVGSFTYEVSYTLRAN</sequence>
<dbReference type="EMBL" id="FOFB01000022">
    <property type="protein sequence ID" value="SER03304.1"/>
    <property type="molecule type" value="Genomic_DNA"/>
</dbReference>
<dbReference type="Proteomes" id="UP000199021">
    <property type="component" value="Unassembled WGS sequence"/>
</dbReference>
<dbReference type="AlphaFoldDB" id="A0A1H9KVU2"/>
<accession>A0A1H9KVU2</accession>
<dbReference type="RefSeq" id="WP_090171118.1">
    <property type="nucleotide sequence ID" value="NZ_FOFB01000022.1"/>
</dbReference>
<dbReference type="OrthoDB" id="1493422at2"/>
<reference evidence="2" key="1">
    <citation type="submission" date="2016-10" db="EMBL/GenBank/DDBJ databases">
        <authorList>
            <person name="Varghese N."/>
            <person name="Submissions S."/>
        </authorList>
    </citation>
    <scope>NUCLEOTIDE SEQUENCE [LARGE SCALE GENOMIC DNA]</scope>
    <source>
        <strain evidence="2">DSM 24740</strain>
    </source>
</reference>